<keyword evidence="2" id="KW-1185">Reference proteome</keyword>
<dbReference type="STRING" id="1220188.A0A4S3JNU6"/>
<organism evidence="1 2">
    <name type="scientific">Aspergillus tanneri</name>
    <dbReference type="NCBI Taxonomy" id="1220188"/>
    <lineage>
        <taxon>Eukaryota</taxon>
        <taxon>Fungi</taxon>
        <taxon>Dikarya</taxon>
        <taxon>Ascomycota</taxon>
        <taxon>Pezizomycotina</taxon>
        <taxon>Eurotiomycetes</taxon>
        <taxon>Eurotiomycetidae</taxon>
        <taxon>Eurotiales</taxon>
        <taxon>Aspergillaceae</taxon>
        <taxon>Aspergillus</taxon>
        <taxon>Aspergillus subgen. Circumdati</taxon>
    </lineage>
</organism>
<evidence type="ECO:0000313" key="1">
    <source>
        <dbReference type="EMBL" id="THC97110.1"/>
    </source>
</evidence>
<dbReference type="Proteomes" id="UP000308092">
    <property type="component" value="Unassembled WGS sequence"/>
</dbReference>
<name>A0A4S3JNU6_9EURO</name>
<dbReference type="EMBL" id="SOSA01000087">
    <property type="protein sequence ID" value="THC97110.1"/>
    <property type="molecule type" value="Genomic_DNA"/>
</dbReference>
<accession>A0A4S3JNU6</accession>
<evidence type="ECO:0008006" key="3">
    <source>
        <dbReference type="Google" id="ProtNLM"/>
    </source>
</evidence>
<comment type="caution">
    <text evidence="1">The sequence shown here is derived from an EMBL/GenBank/DDBJ whole genome shotgun (WGS) entry which is preliminary data.</text>
</comment>
<reference evidence="1 2" key="1">
    <citation type="submission" date="2019-03" db="EMBL/GenBank/DDBJ databases">
        <title>The genome sequence of a newly discovered highly antifungal drug resistant Aspergillus species, Aspergillus tanneri NIH 1004.</title>
        <authorList>
            <person name="Mounaud S."/>
            <person name="Singh I."/>
            <person name="Joardar V."/>
            <person name="Pakala S."/>
            <person name="Pakala S."/>
            <person name="Venepally P."/>
            <person name="Hoover J."/>
            <person name="Nierman W."/>
            <person name="Chung J."/>
            <person name="Losada L."/>
        </authorList>
    </citation>
    <scope>NUCLEOTIDE SEQUENCE [LARGE SCALE GENOMIC DNA]</scope>
    <source>
        <strain evidence="1 2">NIH1004</strain>
    </source>
</reference>
<evidence type="ECO:0000313" key="2">
    <source>
        <dbReference type="Proteomes" id="UP000308092"/>
    </source>
</evidence>
<dbReference type="VEuPathDB" id="FungiDB:EYZ11_003428"/>
<protein>
    <recommendedName>
        <fullName evidence="3">Berberine/berberine-like domain-containing protein</fullName>
    </recommendedName>
</protein>
<dbReference type="AlphaFoldDB" id="A0A4S3JNU6"/>
<proteinExistence type="predicted"/>
<sequence>MSDFVIEEDSYQVPGYFTLYYTASFAHNPSVYGSITSEFRTSTLSISSIKGMNWPGYDGWASKYCSSDRFFPNESDSPLMRKTIEGLLGSIEQITKATGVFRSFKYLNYADARQNPVDGYGKKAKAALQAASKKYDPEGFKQVTKPYLLRYDGGKGFNSSDTRNFIQHYEVDVDIDVVRKTGSQGDFVRFACILNPPTKCFLCIWNPNLSLKDRVMEYKHPVH</sequence>
<gene>
    <name evidence="1" type="ORF">EYZ11_003428</name>
</gene>